<dbReference type="SMART" id="SM00054">
    <property type="entry name" value="EFh"/>
    <property type="match status" value="1"/>
</dbReference>
<evidence type="ECO:0000256" key="2">
    <source>
        <dbReference type="SAM" id="SignalP"/>
    </source>
</evidence>
<evidence type="ECO:0000313" key="4">
    <source>
        <dbReference type="Proteomes" id="UP000694844"/>
    </source>
</evidence>
<dbReference type="PROSITE" id="PS00018">
    <property type="entry name" value="EF_HAND_1"/>
    <property type="match status" value="1"/>
</dbReference>
<keyword evidence="1" id="KW-0106">Calcium</keyword>
<dbReference type="Proteomes" id="UP000694844">
    <property type="component" value="Chromosome 3"/>
</dbReference>
<sequence length="118" mass="13611">MPFRKQMMILLIFAACLMFSCAKEADNAKQAVLLPCYFGSYDANSDDIVNVDEFMDATQGYTGKQQPKLIFDRFDINGDGKITPAEFREAMPGLQKDQVYDHCKKRCWWCSNCCNKRR</sequence>
<dbReference type="InterPro" id="IPR018247">
    <property type="entry name" value="EF_Hand_1_Ca_BS"/>
</dbReference>
<evidence type="ECO:0000256" key="1">
    <source>
        <dbReference type="ARBA" id="ARBA00022837"/>
    </source>
</evidence>
<feature type="domain" description="EF-hand" evidence="3">
    <location>
        <begin position="62"/>
        <end position="97"/>
    </location>
</feature>
<evidence type="ECO:0000313" key="5">
    <source>
        <dbReference type="RefSeq" id="XP_022327015.1"/>
    </source>
</evidence>
<dbReference type="PROSITE" id="PS51257">
    <property type="entry name" value="PROKAR_LIPOPROTEIN"/>
    <property type="match status" value="1"/>
</dbReference>
<dbReference type="KEGG" id="cvn:111126571"/>
<dbReference type="AlphaFoldDB" id="A0A8B8DH34"/>
<proteinExistence type="predicted"/>
<gene>
    <name evidence="5" type="primary">LOC111126571</name>
</gene>
<evidence type="ECO:0000259" key="3">
    <source>
        <dbReference type="PROSITE" id="PS50222"/>
    </source>
</evidence>
<name>A0A8B8DH34_CRAVI</name>
<protein>
    <submittedName>
        <fullName evidence="5">Uncharacterized protein LOC111126571 isoform X1</fullName>
    </submittedName>
</protein>
<dbReference type="GO" id="GO:0005509">
    <property type="term" value="F:calcium ion binding"/>
    <property type="evidence" value="ECO:0007669"/>
    <property type="project" value="InterPro"/>
</dbReference>
<dbReference type="Pfam" id="PF00036">
    <property type="entry name" value="EF-hand_1"/>
    <property type="match status" value="1"/>
</dbReference>
<dbReference type="GeneID" id="111126571"/>
<dbReference type="Gene3D" id="1.10.238.10">
    <property type="entry name" value="EF-hand"/>
    <property type="match status" value="1"/>
</dbReference>
<dbReference type="PROSITE" id="PS50222">
    <property type="entry name" value="EF_HAND_2"/>
    <property type="match status" value="1"/>
</dbReference>
<dbReference type="CDD" id="cd00051">
    <property type="entry name" value="EFh"/>
    <property type="match status" value="1"/>
</dbReference>
<dbReference type="InterPro" id="IPR011992">
    <property type="entry name" value="EF-hand-dom_pair"/>
</dbReference>
<keyword evidence="2" id="KW-0732">Signal</keyword>
<accession>A0A8B8DH34</accession>
<dbReference type="RefSeq" id="XP_022327015.1">
    <property type="nucleotide sequence ID" value="XM_022471307.1"/>
</dbReference>
<keyword evidence="4" id="KW-1185">Reference proteome</keyword>
<dbReference type="OrthoDB" id="26525at2759"/>
<dbReference type="SUPFAM" id="SSF47473">
    <property type="entry name" value="EF-hand"/>
    <property type="match status" value="1"/>
</dbReference>
<feature type="signal peptide" evidence="2">
    <location>
        <begin position="1"/>
        <end position="22"/>
    </location>
</feature>
<feature type="chain" id="PRO_5034853228" evidence="2">
    <location>
        <begin position="23"/>
        <end position="118"/>
    </location>
</feature>
<dbReference type="InterPro" id="IPR002048">
    <property type="entry name" value="EF_hand_dom"/>
</dbReference>
<reference evidence="5" key="1">
    <citation type="submission" date="2025-08" db="UniProtKB">
        <authorList>
            <consortium name="RefSeq"/>
        </authorList>
    </citation>
    <scope>IDENTIFICATION</scope>
    <source>
        <tissue evidence="5">Whole sample</tissue>
    </source>
</reference>
<organism evidence="4 5">
    <name type="scientific">Crassostrea virginica</name>
    <name type="common">Eastern oyster</name>
    <dbReference type="NCBI Taxonomy" id="6565"/>
    <lineage>
        <taxon>Eukaryota</taxon>
        <taxon>Metazoa</taxon>
        <taxon>Spiralia</taxon>
        <taxon>Lophotrochozoa</taxon>
        <taxon>Mollusca</taxon>
        <taxon>Bivalvia</taxon>
        <taxon>Autobranchia</taxon>
        <taxon>Pteriomorphia</taxon>
        <taxon>Ostreida</taxon>
        <taxon>Ostreoidea</taxon>
        <taxon>Ostreidae</taxon>
        <taxon>Crassostrea</taxon>
    </lineage>
</organism>